<accession>A0A2N3QS21</accession>
<dbReference type="GO" id="GO:0016020">
    <property type="term" value="C:membrane"/>
    <property type="evidence" value="ECO:0007669"/>
    <property type="project" value="TreeGrafter"/>
</dbReference>
<evidence type="ECO:0000313" key="2">
    <source>
        <dbReference type="Proteomes" id="UP000233783"/>
    </source>
</evidence>
<comment type="caution">
    <text evidence="1">The sequence shown here is derived from an EMBL/GenBank/DDBJ whole genome shotgun (WGS) entry which is preliminary data.</text>
</comment>
<proteinExistence type="predicted"/>
<sequence>MYWPLDGASFRPCIHGCWPKNAPSQPKYVSTTHSNSANTPGNVPTALFAANHKNPSMLRYAWNMAFLIIFLVALAISAVGFHRYIWFISIGYGFSIAGIGAALLIYFGITGGLTAVSIVMAALLIVYGLRLGGYLLAREYRSSSYHQVMQQAIDNGKHVKLPLKLLTWVGCALLYACEASPIAFRLQNHAGTDAVAIVGAAIMGAGILLESAADLTKNRFKQQHPHRFCDVGLFRLVRCPNYLGEIVTWTGVFVSGVTILSGAWQWIAAIGGYLCICWIMFGGARRLELRQNKEYGSDPEYQHYTKHTPILIPFIPLYSVANAKWLIG</sequence>
<dbReference type="InterPro" id="IPR010721">
    <property type="entry name" value="UstE-like"/>
</dbReference>
<organism evidence="1 2">
    <name type="scientific">Bifidobacterium pseudolongum subsp. globosum</name>
    <dbReference type="NCBI Taxonomy" id="1690"/>
    <lineage>
        <taxon>Bacteria</taxon>
        <taxon>Bacillati</taxon>
        <taxon>Actinomycetota</taxon>
        <taxon>Actinomycetes</taxon>
        <taxon>Bifidobacteriales</taxon>
        <taxon>Bifidobacteriaceae</taxon>
        <taxon>Bifidobacterium</taxon>
    </lineage>
</organism>
<gene>
    <name evidence="1" type="ORF">CQR56_1459</name>
</gene>
<dbReference type="Gene3D" id="1.20.120.1630">
    <property type="match status" value="1"/>
</dbReference>
<name>A0A2N3QS21_9BIFI</name>
<dbReference type="PANTHER" id="PTHR32251:SF15">
    <property type="entry name" value="3-OXO-5-ALPHA-STEROID 4-DEHYDROGENASE (DUF1295)"/>
    <property type="match status" value="1"/>
</dbReference>
<protein>
    <submittedName>
        <fullName evidence="1">Steroid reductase</fullName>
    </submittedName>
</protein>
<dbReference type="EMBL" id="PCHB01000015">
    <property type="protein sequence ID" value="PKU94808.1"/>
    <property type="molecule type" value="Genomic_DNA"/>
</dbReference>
<dbReference type="PROSITE" id="PS50244">
    <property type="entry name" value="S5A_REDUCTASE"/>
    <property type="match status" value="1"/>
</dbReference>
<dbReference type="PANTHER" id="PTHR32251">
    <property type="entry name" value="3-OXO-5-ALPHA-STEROID 4-DEHYDROGENASE"/>
    <property type="match status" value="1"/>
</dbReference>
<evidence type="ECO:0000313" key="1">
    <source>
        <dbReference type="EMBL" id="PKU94808.1"/>
    </source>
</evidence>
<reference evidence="1 2" key="1">
    <citation type="submission" date="2017-10" db="EMBL/GenBank/DDBJ databases">
        <title>Bifidobacterium genomics.</title>
        <authorList>
            <person name="Lugli G.A."/>
            <person name="Milani C."/>
            <person name="Mancabelli L."/>
        </authorList>
    </citation>
    <scope>NUCLEOTIDE SEQUENCE [LARGE SCALE GENOMIC DNA]</scope>
    <source>
        <strain evidence="1 2">1744B</strain>
    </source>
</reference>
<dbReference type="AlphaFoldDB" id="A0A2N3QS21"/>
<dbReference type="Pfam" id="PF06966">
    <property type="entry name" value="DUF1295"/>
    <property type="match status" value="1"/>
</dbReference>
<dbReference type="Proteomes" id="UP000233783">
    <property type="component" value="Unassembled WGS sequence"/>
</dbReference>